<comment type="cofactor">
    <cofactor evidence="1">
        <name>Zn(2+)</name>
        <dbReference type="ChEBI" id="CHEBI:29105"/>
    </cofactor>
</comment>
<dbReference type="InterPro" id="IPR036266">
    <property type="entry name" value="SecA_Wing/Scaffold_sf"/>
</dbReference>
<evidence type="ECO:0000256" key="10">
    <source>
        <dbReference type="ARBA" id="ARBA00022840"/>
    </source>
</evidence>
<dbReference type="SUPFAM" id="SSF52540">
    <property type="entry name" value="P-loop containing nucleoside triphosphate hydrolases"/>
    <property type="match status" value="2"/>
</dbReference>
<dbReference type="Pfam" id="PF21090">
    <property type="entry name" value="P-loop_SecA"/>
    <property type="match status" value="1"/>
</dbReference>
<dbReference type="Pfam" id="PF02810">
    <property type="entry name" value="SEC-C"/>
    <property type="match status" value="1"/>
</dbReference>
<dbReference type="Pfam" id="PF07517">
    <property type="entry name" value="SecA_DEAD"/>
    <property type="match status" value="1"/>
</dbReference>
<comment type="catalytic activity">
    <reaction evidence="15">
        <text>ATP + H2O + cellular proteinSide 1 = ADP + phosphate + cellular proteinSide 2.</text>
        <dbReference type="EC" id="7.4.2.8"/>
    </reaction>
</comment>
<dbReference type="GO" id="GO:0005829">
    <property type="term" value="C:cytosol"/>
    <property type="evidence" value="ECO:0007669"/>
    <property type="project" value="TreeGrafter"/>
</dbReference>
<dbReference type="Gene3D" id="3.90.1440.10">
    <property type="entry name" value="SecA, preprotein cross-linking domain"/>
    <property type="match status" value="1"/>
</dbReference>
<dbReference type="PROSITE" id="PS01312">
    <property type="entry name" value="SECA"/>
    <property type="match status" value="1"/>
</dbReference>
<comment type="subcellular location">
    <subcellularLocation>
        <location evidence="15">Cell membrane</location>
        <topology evidence="15">Peripheral membrane protein</topology>
        <orientation evidence="15">Cytoplasmic side</orientation>
    </subcellularLocation>
    <subcellularLocation>
        <location evidence="15">Cytoplasm</location>
    </subcellularLocation>
    <text evidence="15">Distribution is 50-50.</text>
</comment>
<dbReference type="InterPro" id="IPR011116">
    <property type="entry name" value="SecA_Wing/Scaffold"/>
</dbReference>
<proteinExistence type="inferred from homology"/>
<dbReference type="SUPFAM" id="SSF81767">
    <property type="entry name" value="Pre-protein crosslinking domain of SecA"/>
    <property type="match status" value="1"/>
</dbReference>
<dbReference type="InterPro" id="IPR036670">
    <property type="entry name" value="SecA_X-link_sf"/>
</dbReference>
<accession>A0A1U7JJE3</accession>
<evidence type="ECO:0000256" key="3">
    <source>
        <dbReference type="ARBA" id="ARBA00022448"/>
    </source>
</evidence>
<dbReference type="Gene3D" id="1.10.3060.10">
    <property type="entry name" value="Helical scaffold and wing domains of SecA"/>
    <property type="match status" value="1"/>
</dbReference>
<keyword evidence="13 15" id="KW-0811">Translocation</keyword>
<evidence type="ECO:0000313" key="21">
    <source>
        <dbReference type="Proteomes" id="UP000185783"/>
    </source>
</evidence>
<evidence type="ECO:0000256" key="14">
    <source>
        <dbReference type="ARBA" id="ARBA00023136"/>
    </source>
</evidence>
<keyword evidence="11 15" id="KW-0653">Protein transport</keyword>
<dbReference type="FunFam" id="3.90.1440.10:FF:000001">
    <property type="entry name" value="Preprotein translocase subunit SecA"/>
    <property type="match status" value="1"/>
</dbReference>
<feature type="binding site" evidence="15">
    <location>
        <begin position="107"/>
        <end position="111"/>
    </location>
    <ligand>
        <name>ATP</name>
        <dbReference type="ChEBI" id="CHEBI:30616"/>
    </ligand>
</feature>
<keyword evidence="21" id="KW-1185">Reference proteome</keyword>
<dbReference type="STRING" id="197461.A3843_05800"/>
<dbReference type="PANTHER" id="PTHR30612:SF0">
    <property type="entry name" value="CHLOROPLAST PROTEIN-TRANSPORTING ATPASE"/>
    <property type="match status" value="1"/>
</dbReference>
<dbReference type="GO" id="GO:0006605">
    <property type="term" value="P:protein targeting"/>
    <property type="evidence" value="ECO:0007669"/>
    <property type="project" value="UniProtKB-UniRule"/>
</dbReference>
<dbReference type="SMART" id="SM00957">
    <property type="entry name" value="SecA_DEAD"/>
    <property type="match status" value="1"/>
</dbReference>
<comment type="function">
    <text evidence="15">Part of the Sec protein translocase complex. Interacts with the SecYEG preprotein conducting channel. Has a central role in coupling the hydrolysis of ATP to the transfer of proteins into and across the cell membrane, serving both as a receptor for the preprotein-SecB complex and as an ATP-driven molecular motor driving the stepwise translocation of polypeptide chains across the membrane.</text>
</comment>
<dbReference type="PROSITE" id="PS51192">
    <property type="entry name" value="HELICASE_ATP_BIND_1"/>
    <property type="match status" value="1"/>
</dbReference>
<evidence type="ECO:0000256" key="17">
    <source>
        <dbReference type="SAM" id="MobiDB-lite"/>
    </source>
</evidence>
<keyword evidence="12 15" id="KW-1278">Translocase</keyword>
<dbReference type="GO" id="GO:0005886">
    <property type="term" value="C:plasma membrane"/>
    <property type="evidence" value="ECO:0007669"/>
    <property type="project" value="UniProtKB-SubCell"/>
</dbReference>
<dbReference type="GO" id="GO:0017038">
    <property type="term" value="P:protein import"/>
    <property type="evidence" value="ECO:0007669"/>
    <property type="project" value="InterPro"/>
</dbReference>
<keyword evidence="9" id="KW-0862">Zinc</keyword>
<gene>
    <name evidence="15" type="primary">secA</name>
    <name evidence="20" type="ORF">A3843_05800</name>
</gene>
<feature type="binding site" evidence="15">
    <location>
        <position position="89"/>
    </location>
    <ligand>
        <name>ATP</name>
        <dbReference type="ChEBI" id="CHEBI:30616"/>
    </ligand>
</feature>
<dbReference type="NCBIfam" id="TIGR00963">
    <property type="entry name" value="secA"/>
    <property type="match status" value="1"/>
</dbReference>
<feature type="domain" description="SecA family profile" evidence="19">
    <location>
        <begin position="5"/>
        <end position="639"/>
    </location>
</feature>
<organism evidence="20 21">
    <name type="scientific">Pseudovibrio exalbescens</name>
    <dbReference type="NCBI Taxonomy" id="197461"/>
    <lineage>
        <taxon>Bacteria</taxon>
        <taxon>Pseudomonadati</taxon>
        <taxon>Pseudomonadota</taxon>
        <taxon>Alphaproteobacteria</taxon>
        <taxon>Hyphomicrobiales</taxon>
        <taxon>Stappiaceae</taxon>
        <taxon>Pseudovibrio</taxon>
    </lineage>
</organism>
<comment type="subunit">
    <text evidence="15">Monomer and homodimer. Part of the essential Sec protein translocation apparatus which comprises SecA, SecYEG and auxiliary proteins SecDF-YajC and YidC.</text>
</comment>
<dbReference type="HAMAP" id="MF_01382">
    <property type="entry name" value="SecA"/>
    <property type="match status" value="1"/>
</dbReference>
<keyword evidence="5 15" id="KW-0963">Cytoplasm</keyword>
<dbReference type="InterPro" id="IPR011115">
    <property type="entry name" value="SecA_DEAD"/>
</dbReference>
<feature type="domain" description="Helicase ATP-binding" evidence="18">
    <location>
        <begin position="91"/>
        <end position="249"/>
    </location>
</feature>
<dbReference type="InterPro" id="IPR027417">
    <property type="entry name" value="P-loop_NTPase"/>
</dbReference>
<dbReference type="FunFam" id="3.40.50.300:FF:000334">
    <property type="entry name" value="Protein translocase subunit SecA"/>
    <property type="match status" value="1"/>
</dbReference>
<reference evidence="20 21" key="1">
    <citation type="submission" date="2016-03" db="EMBL/GenBank/DDBJ databases">
        <title>Genome sequence of Nesiotobacter sp. nov., a moderately halophilic alphaproteobacterium isolated from the Yellow Sea, China.</title>
        <authorList>
            <person name="Zhang G."/>
            <person name="Zhang R."/>
        </authorList>
    </citation>
    <scope>NUCLEOTIDE SEQUENCE [LARGE SCALE GENOMIC DNA]</scope>
    <source>
        <strain evidence="20 21">WB1-6</strain>
    </source>
</reference>
<dbReference type="SUPFAM" id="SSF81886">
    <property type="entry name" value="Helical scaffold and wing domains of SecA"/>
    <property type="match status" value="1"/>
</dbReference>
<dbReference type="Gene3D" id="3.40.50.300">
    <property type="entry name" value="P-loop containing nucleotide triphosphate hydrolases"/>
    <property type="match status" value="2"/>
</dbReference>
<keyword evidence="7" id="KW-0479">Metal-binding</keyword>
<evidence type="ECO:0000256" key="4">
    <source>
        <dbReference type="ARBA" id="ARBA00022475"/>
    </source>
</evidence>
<dbReference type="GO" id="GO:0005524">
    <property type="term" value="F:ATP binding"/>
    <property type="evidence" value="ECO:0007669"/>
    <property type="project" value="UniProtKB-UniRule"/>
</dbReference>
<sequence length="933" mass="105391">MVGLGALARMIFGSENDRKVKALRPMVDAINALEPEMQALSDEQLKAKTNEFREQLANGAKLDDLLVPAFATVREASRRVLGLRHYDVQLIGGIVLHRGQITEMRTGEGKTLVATAPVYLNALEGKGVHVVTVNDYLASRDVDWMGQVYRFLGLTTGLIVHGISDQERAAAYQADVTYGTNNEFGFDYLRDNMKYDRESMVQRGHNYAIVDEVDSILVDEARTPLIISGPLEDRTDFYNTIDTFIPHLTEEDYEIDEKQRSATFTEEGNEKLEKLLSEAGLLKGTSLYDVENVSAVHHLQQGLKAHKLFQRDKDYIVRNNEVVIIDEFTGRMMPGRRFSEGLHQALEAKEKVAIQPENQTLASVTFQNYFRMYDKLAGMTGTAMTEAEEFMDIYSLEVIDIPTNMPVQRVDEDDEVYRTVEEKYNAIIHLIDECKQREQPVLVGTTSIEKSEILAELLQKNGYKQIDLADPKAFSPLYRSSEENKKAKIFAVLNARYHEQEAQIIAQAGVPGAITIATNMAGRGTDIQLGGNADMRIDVELGDMPEGPDREAREAEIKAEIEALKERALAAGGLFVLATERHESRRIDNQLRGRSGRQGDPGRSKFFLSLQDDLMRIFGSDRMESMLKKLGLQEGEAIVHPWINKALEKAQQKVEARNFDIRKNLLKFDDVMNDQRKVVFEQRLEMMDGDVIHEAVEEMREEVIEDLVAAHIPERAYPEQWDTDGLEEEVKTKLGLDLPIKDWAAEEGIADEEVIARLKKEASEIMAAKVANYGADIMRQVEKAILLQTLDRLWREHLMNLDQLRSVVGLRGYGQRDPLQEYKTEAFTLFETMLTNLRQETTSQLMRVELVQQEAPRMPTNEDLPEMHAHHTDPLTGEDEMSAADQQMLAARAARAPADRDPANPETWGKVGRNEPCPCGSGKKFKHCHGALV</sequence>
<dbReference type="InterPro" id="IPR044722">
    <property type="entry name" value="SecA_SF2_C"/>
</dbReference>
<evidence type="ECO:0000256" key="16">
    <source>
        <dbReference type="RuleBase" id="RU003874"/>
    </source>
</evidence>
<dbReference type="GO" id="GO:0008564">
    <property type="term" value="F:protein-exporting ATPase activity"/>
    <property type="evidence" value="ECO:0007669"/>
    <property type="project" value="UniProtKB-EC"/>
</dbReference>
<evidence type="ECO:0000256" key="11">
    <source>
        <dbReference type="ARBA" id="ARBA00022927"/>
    </source>
</evidence>
<dbReference type="Pfam" id="PF01043">
    <property type="entry name" value="SecA_PP_bind"/>
    <property type="match status" value="1"/>
</dbReference>
<dbReference type="AlphaFoldDB" id="A0A1U7JJE3"/>
<dbReference type="GO" id="GO:0031522">
    <property type="term" value="C:cell envelope Sec protein transport complex"/>
    <property type="evidence" value="ECO:0007669"/>
    <property type="project" value="TreeGrafter"/>
</dbReference>
<dbReference type="PANTHER" id="PTHR30612">
    <property type="entry name" value="SECA INNER MEMBRANE COMPONENT OF SEC PROTEIN SECRETION SYSTEM"/>
    <property type="match status" value="1"/>
</dbReference>
<keyword evidence="10 15" id="KW-0067">ATP-binding</keyword>
<evidence type="ECO:0000256" key="9">
    <source>
        <dbReference type="ARBA" id="ARBA00022833"/>
    </source>
</evidence>
<dbReference type="Proteomes" id="UP000185783">
    <property type="component" value="Unassembled WGS sequence"/>
</dbReference>
<dbReference type="InterPro" id="IPR014018">
    <property type="entry name" value="SecA_motor_DEAD"/>
</dbReference>
<evidence type="ECO:0000256" key="13">
    <source>
        <dbReference type="ARBA" id="ARBA00023010"/>
    </source>
</evidence>
<dbReference type="PRINTS" id="PR00906">
    <property type="entry name" value="SECA"/>
</dbReference>
<dbReference type="NCBIfam" id="NF009538">
    <property type="entry name" value="PRK12904.1"/>
    <property type="match status" value="1"/>
</dbReference>
<dbReference type="GO" id="GO:0043952">
    <property type="term" value="P:protein transport by the Sec complex"/>
    <property type="evidence" value="ECO:0007669"/>
    <property type="project" value="TreeGrafter"/>
</dbReference>
<dbReference type="Pfam" id="PF07516">
    <property type="entry name" value="SecA_SW"/>
    <property type="match status" value="1"/>
</dbReference>
<dbReference type="InterPro" id="IPR011130">
    <property type="entry name" value="SecA_preprotein_X-link_dom"/>
</dbReference>
<dbReference type="EMBL" id="LVVZ01000010">
    <property type="protein sequence ID" value="OKL44814.1"/>
    <property type="molecule type" value="Genomic_DNA"/>
</dbReference>
<evidence type="ECO:0000256" key="15">
    <source>
        <dbReference type="HAMAP-Rule" id="MF_01382"/>
    </source>
</evidence>
<dbReference type="FunFam" id="3.40.50.300:FF:001790">
    <property type="entry name" value="Protein translocase subunit SecA"/>
    <property type="match status" value="1"/>
</dbReference>
<evidence type="ECO:0000256" key="2">
    <source>
        <dbReference type="ARBA" id="ARBA00007650"/>
    </source>
</evidence>
<keyword evidence="14 15" id="KW-0472">Membrane</keyword>
<protein>
    <recommendedName>
        <fullName evidence="15 16">Protein translocase subunit SecA</fullName>
        <ecNumber evidence="15">7.4.2.8</ecNumber>
    </recommendedName>
</protein>
<evidence type="ECO:0000256" key="1">
    <source>
        <dbReference type="ARBA" id="ARBA00001947"/>
    </source>
</evidence>
<dbReference type="PROSITE" id="PS51196">
    <property type="entry name" value="SECA_MOTOR_DEAD"/>
    <property type="match status" value="1"/>
</dbReference>
<dbReference type="CDD" id="cd18803">
    <property type="entry name" value="SF2_C_secA"/>
    <property type="match status" value="1"/>
</dbReference>
<keyword evidence="4 15" id="KW-1003">Cell membrane</keyword>
<dbReference type="FunFam" id="1.10.3060.10:FF:000003">
    <property type="entry name" value="Protein translocase subunit SecA"/>
    <property type="match status" value="1"/>
</dbReference>
<dbReference type="InterPro" id="IPR014001">
    <property type="entry name" value="Helicase_ATP-bd"/>
</dbReference>
<evidence type="ECO:0000256" key="7">
    <source>
        <dbReference type="ARBA" id="ARBA00022723"/>
    </source>
</evidence>
<dbReference type="SMART" id="SM00958">
    <property type="entry name" value="SecA_PP_bind"/>
    <property type="match status" value="1"/>
</dbReference>
<dbReference type="RefSeq" id="WP_028481326.1">
    <property type="nucleotide sequence ID" value="NZ_LVVZ01000010.1"/>
</dbReference>
<evidence type="ECO:0000256" key="5">
    <source>
        <dbReference type="ARBA" id="ARBA00022490"/>
    </source>
</evidence>
<evidence type="ECO:0000259" key="19">
    <source>
        <dbReference type="PROSITE" id="PS51196"/>
    </source>
</evidence>
<comment type="similarity">
    <text evidence="2 15 16">Belongs to the SecA family.</text>
</comment>
<dbReference type="EC" id="7.4.2.8" evidence="15"/>
<dbReference type="CDD" id="cd17928">
    <property type="entry name" value="DEXDc_SecA"/>
    <property type="match status" value="1"/>
</dbReference>
<evidence type="ECO:0000256" key="8">
    <source>
        <dbReference type="ARBA" id="ARBA00022741"/>
    </source>
</evidence>
<dbReference type="InterPro" id="IPR000185">
    <property type="entry name" value="SecA"/>
</dbReference>
<feature type="region of interest" description="Disordered" evidence="17">
    <location>
        <begin position="857"/>
        <end position="877"/>
    </location>
</feature>
<dbReference type="GO" id="GO:0046872">
    <property type="term" value="F:metal ion binding"/>
    <property type="evidence" value="ECO:0007669"/>
    <property type="project" value="UniProtKB-KW"/>
</dbReference>
<comment type="caution">
    <text evidence="20">The sequence shown here is derived from an EMBL/GenBank/DDBJ whole genome shotgun (WGS) entry which is preliminary data.</text>
</comment>
<dbReference type="InterPro" id="IPR020937">
    <property type="entry name" value="SecA_CS"/>
</dbReference>
<evidence type="ECO:0000259" key="18">
    <source>
        <dbReference type="PROSITE" id="PS51192"/>
    </source>
</evidence>
<evidence type="ECO:0000256" key="6">
    <source>
        <dbReference type="ARBA" id="ARBA00022519"/>
    </source>
</evidence>
<dbReference type="GO" id="GO:0065002">
    <property type="term" value="P:intracellular protein transmembrane transport"/>
    <property type="evidence" value="ECO:0007669"/>
    <property type="project" value="UniProtKB-UniRule"/>
</dbReference>
<keyword evidence="8 15" id="KW-0547">Nucleotide-binding</keyword>
<keyword evidence="3 15" id="KW-0813">Transport</keyword>
<feature type="binding site" evidence="15">
    <location>
        <position position="526"/>
    </location>
    <ligand>
        <name>ATP</name>
        <dbReference type="ChEBI" id="CHEBI:30616"/>
    </ligand>
</feature>
<evidence type="ECO:0000313" key="20">
    <source>
        <dbReference type="EMBL" id="OKL44814.1"/>
    </source>
</evidence>
<evidence type="ECO:0000256" key="12">
    <source>
        <dbReference type="ARBA" id="ARBA00022967"/>
    </source>
</evidence>
<dbReference type="InterPro" id="IPR004027">
    <property type="entry name" value="SEC_C_motif"/>
</dbReference>
<name>A0A1U7JJE3_9HYPH</name>
<keyword evidence="6" id="KW-0997">Cell inner membrane</keyword>